<dbReference type="KEGG" id="amus:LMH87_005750"/>
<dbReference type="PANTHER" id="PTHR11360">
    <property type="entry name" value="MONOCARBOXYLATE TRANSPORTER"/>
    <property type="match status" value="1"/>
</dbReference>
<dbReference type="Pfam" id="PF07690">
    <property type="entry name" value="MFS_1"/>
    <property type="match status" value="1"/>
</dbReference>
<keyword evidence="6" id="KW-1185">Reference proteome</keyword>
<comment type="similarity">
    <text evidence="2">Belongs to the major facilitator superfamily. Monocarboxylate porter (TC 2.A.1.13) family.</text>
</comment>
<feature type="transmembrane region" description="Helical" evidence="4">
    <location>
        <begin position="251"/>
        <end position="271"/>
    </location>
</feature>
<name>A0A9W8UPL1_AKAMU</name>
<organism evidence="5 6">
    <name type="scientific">Akanthomyces muscarius</name>
    <name type="common">Entomopathogenic fungus</name>
    <name type="synonym">Lecanicillium muscarium</name>
    <dbReference type="NCBI Taxonomy" id="2231603"/>
    <lineage>
        <taxon>Eukaryota</taxon>
        <taxon>Fungi</taxon>
        <taxon>Dikarya</taxon>
        <taxon>Ascomycota</taxon>
        <taxon>Pezizomycotina</taxon>
        <taxon>Sordariomycetes</taxon>
        <taxon>Hypocreomycetidae</taxon>
        <taxon>Hypocreales</taxon>
        <taxon>Cordycipitaceae</taxon>
        <taxon>Akanthomyces</taxon>
    </lineage>
</organism>
<dbReference type="InterPro" id="IPR011701">
    <property type="entry name" value="MFS"/>
</dbReference>
<feature type="transmembrane region" description="Helical" evidence="4">
    <location>
        <begin position="221"/>
        <end position="242"/>
    </location>
</feature>
<feature type="transmembrane region" description="Helical" evidence="4">
    <location>
        <begin position="367"/>
        <end position="385"/>
    </location>
</feature>
<feature type="transmembrane region" description="Helical" evidence="4">
    <location>
        <begin position="124"/>
        <end position="144"/>
    </location>
</feature>
<feature type="region of interest" description="Disordered" evidence="3">
    <location>
        <begin position="61"/>
        <end position="97"/>
    </location>
</feature>
<dbReference type="RefSeq" id="XP_056058977.1">
    <property type="nucleotide sequence ID" value="XM_056203525.1"/>
</dbReference>
<sequence>MASSSTSHQLDLEKAAAAAPSHARNNATTTEAACLGSNEEKECEGWAAGQEALAPACSHTNSHVRAAEDEGHNDARSDNEDDDSHYHQHDDGIGGGGGGVVGRVLSRITSKSSIDPGPPPDGGWLAWTQCLIGHLVIFTTWGWANSFGTFQAYYTTLLDRSPSDISWIGSLNVFLLFFVGTFTGRLTDAGYFRAVFLFGSVLLAVGIFATAQCTTYTQFLLAQGVCIGVAHGCLFCPTLAVLSTYFHRNRALAVGIAACGSATGGLVFPTMVRQLLPRVGFPWTVRAIGFVQVAVIAVANAGVRTRIRPRKTGPMVEWQAFKELEYTFYAAAAFFNFWGVYFAFFYVSAYSRDALNPPLSYPDSLNLLLILNGVGVIGRIVPNFIADRIGAVNVFIPTSIIASILVFCFIAIDSPAGLYAWVVIYGIIGAGIQSLFPAALSFLTTDLRKLGVRMGMVFTIVSFAVLTGPPIAGAIIASPAGYTGAKAFAGSAIAVGCGFLVAAKLARMHSKGLGWNNRI</sequence>
<dbReference type="GO" id="GO:0016020">
    <property type="term" value="C:membrane"/>
    <property type="evidence" value="ECO:0007669"/>
    <property type="project" value="UniProtKB-SubCell"/>
</dbReference>
<feature type="transmembrane region" description="Helical" evidence="4">
    <location>
        <begin position="283"/>
        <end position="303"/>
    </location>
</feature>
<feature type="transmembrane region" description="Helical" evidence="4">
    <location>
        <begin position="164"/>
        <end position="183"/>
    </location>
</feature>
<comment type="subcellular location">
    <subcellularLocation>
        <location evidence="1">Membrane</location>
        <topology evidence="1">Multi-pass membrane protein</topology>
    </subcellularLocation>
</comment>
<evidence type="ECO:0000256" key="4">
    <source>
        <dbReference type="SAM" id="Phobius"/>
    </source>
</evidence>
<proteinExistence type="inferred from homology"/>
<dbReference type="SUPFAM" id="SSF103473">
    <property type="entry name" value="MFS general substrate transporter"/>
    <property type="match status" value="1"/>
</dbReference>
<comment type="caution">
    <text evidence="5">The sequence shown here is derived from an EMBL/GenBank/DDBJ whole genome shotgun (WGS) entry which is preliminary data.</text>
</comment>
<feature type="transmembrane region" description="Helical" evidence="4">
    <location>
        <begin position="190"/>
        <end position="209"/>
    </location>
</feature>
<dbReference type="Gene3D" id="1.20.1250.20">
    <property type="entry name" value="MFS general substrate transporter like domains"/>
    <property type="match status" value="1"/>
</dbReference>
<evidence type="ECO:0000313" key="5">
    <source>
        <dbReference type="EMBL" id="KAJ4164062.1"/>
    </source>
</evidence>
<reference evidence="5" key="1">
    <citation type="journal article" date="2023" name="Access Microbiol">
        <title>De-novo genome assembly for Akanthomyces muscarius, a biocontrol agent of insect agricultural pests.</title>
        <authorList>
            <person name="Erdos Z."/>
            <person name="Studholme D.J."/>
            <person name="Raymond B."/>
            <person name="Sharma M."/>
        </authorList>
    </citation>
    <scope>NUCLEOTIDE SEQUENCE</scope>
    <source>
        <strain evidence="5">Ve6</strain>
    </source>
</reference>
<accession>A0A9W8UPL1</accession>
<evidence type="ECO:0000256" key="1">
    <source>
        <dbReference type="ARBA" id="ARBA00004141"/>
    </source>
</evidence>
<evidence type="ECO:0000313" key="6">
    <source>
        <dbReference type="Proteomes" id="UP001144673"/>
    </source>
</evidence>
<dbReference type="GeneID" id="80892909"/>
<gene>
    <name evidence="5" type="ORF">LMH87_005750</name>
</gene>
<evidence type="ECO:0000256" key="2">
    <source>
        <dbReference type="ARBA" id="ARBA00006727"/>
    </source>
</evidence>
<protein>
    <recommendedName>
        <fullName evidence="7">MFS monocarboxylate transporter</fullName>
    </recommendedName>
</protein>
<evidence type="ECO:0008006" key="7">
    <source>
        <dbReference type="Google" id="ProtNLM"/>
    </source>
</evidence>
<keyword evidence="4" id="KW-0472">Membrane</keyword>
<dbReference type="EMBL" id="JAJHUN010000001">
    <property type="protein sequence ID" value="KAJ4164062.1"/>
    <property type="molecule type" value="Genomic_DNA"/>
</dbReference>
<feature type="transmembrane region" description="Helical" evidence="4">
    <location>
        <begin position="324"/>
        <end position="347"/>
    </location>
</feature>
<keyword evidence="4" id="KW-1133">Transmembrane helix</keyword>
<dbReference type="Proteomes" id="UP001144673">
    <property type="component" value="Chromosome 1"/>
</dbReference>
<dbReference type="GO" id="GO:0022857">
    <property type="term" value="F:transmembrane transporter activity"/>
    <property type="evidence" value="ECO:0007669"/>
    <property type="project" value="InterPro"/>
</dbReference>
<feature type="transmembrane region" description="Helical" evidence="4">
    <location>
        <begin position="418"/>
        <end position="443"/>
    </location>
</feature>
<dbReference type="AlphaFoldDB" id="A0A9W8UPL1"/>
<feature type="transmembrane region" description="Helical" evidence="4">
    <location>
        <begin position="455"/>
        <end position="476"/>
    </location>
</feature>
<feature type="compositionally biased region" description="Basic and acidic residues" evidence="3">
    <location>
        <begin position="65"/>
        <end position="92"/>
    </location>
</feature>
<feature type="transmembrane region" description="Helical" evidence="4">
    <location>
        <begin position="392"/>
        <end position="412"/>
    </location>
</feature>
<dbReference type="PANTHER" id="PTHR11360:SF130">
    <property type="entry name" value="MAJOR FACILITATOR SUPERFAMILY (MFS) PROFILE DOMAIN-CONTAINING PROTEIN-RELATED"/>
    <property type="match status" value="1"/>
</dbReference>
<feature type="transmembrane region" description="Helical" evidence="4">
    <location>
        <begin position="488"/>
        <end position="506"/>
    </location>
</feature>
<dbReference type="InterPro" id="IPR036259">
    <property type="entry name" value="MFS_trans_sf"/>
</dbReference>
<dbReference type="InterPro" id="IPR050327">
    <property type="entry name" value="Proton-linked_MCT"/>
</dbReference>
<evidence type="ECO:0000256" key="3">
    <source>
        <dbReference type="SAM" id="MobiDB-lite"/>
    </source>
</evidence>
<keyword evidence="4" id="KW-0812">Transmembrane</keyword>
<feature type="region of interest" description="Disordered" evidence="3">
    <location>
        <begin position="1"/>
        <end position="27"/>
    </location>
</feature>